<evidence type="ECO:0000256" key="1">
    <source>
        <dbReference type="SAM" id="MobiDB-lite"/>
    </source>
</evidence>
<feature type="region of interest" description="Disordered" evidence="1">
    <location>
        <begin position="93"/>
        <end position="112"/>
    </location>
</feature>
<dbReference type="OrthoDB" id="201595at2759"/>
<evidence type="ECO:0000313" key="3">
    <source>
        <dbReference type="Proteomes" id="UP000410492"/>
    </source>
</evidence>
<gene>
    <name evidence="2" type="ORF">CALMAC_LOCUS5655</name>
</gene>
<dbReference type="AlphaFoldDB" id="A0A653C2C5"/>
<reference evidence="2 3" key="1">
    <citation type="submission" date="2019-01" db="EMBL/GenBank/DDBJ databases">
        <authorList>
            <person name="Sayadi A."/>
        </authorList>
    </citation>
    <scope>NUCLEOTIDE SEQUENCE [LARGE SCALE GENOMIC DNA]</scope>
</reference>
<protein>
    <submittedName>
        <fullName evidence="2">Uncharacterized protein</fullName>
    </submittedName>
</protein>
<dbReference type="EMBL" id="CAACVG010006829">
    <property type="protein sequence ID" value="VEN42024.1"/>
    <property type="molecule type" value="Genomic_DNA"/>
</dbReference>
<name>A0A653C2C5_CALMS</name>
<evidence type="ECO:0000313" key="2">
    <source>
        <dbReference type="EMBL" id="VEN42024.1"/>
    </source>
</evidence>
<proteinExistence type="predicted"/>
<dbReference type="Proteomes" id="UP000410492">
    <property type="component" value="Unassembled WGS sequence"/>
</dbReference>
<sequence>MHHEHPQLVRDQYWDEVFPAELPYTAESKPFKDTHPLPSTANIAVKRPDQELSGPPLMMNSNTPKGEDNIMSSAYSAFESGPITFSATPDQAAGYMRSRPSQSSMGTSVPDSISRVNSVTNMLKRFFSREDNRQDSRLEANEMNNLLPNVETVLKPEVIKKITDEVIEEKVFLVLRHHQNR</sequence>
<accession>A0A653C2C5</accession>
<keyword evidence="3" id="KW-1185">Reference proteome</keyword>
<organism evidence="2 3">
    <name type="scientific">Callosobruchus maculatus</name>
    <name type="common">Southern cowpea weevil</name>
    <name type="synonym">Pulse bruchid</name>
    <dbReference type="NCBI Taxonomy" id="64391"/>
    <lineage>
        <taxon>Eukaryota</taxon>
        <taxon>Metazoa</taxon>
        <taxon>Ecdysozoa</taxon>
        <taxon>Arthropoda</taxon>
        <taxon>Hexapoda</taxon>
        <taxon>Insecta</taxon>
        <taxon>Pterygota</taxon>
        <taxon>Neoptera</taxon>
        <taxon>Endopterygota</taxon>
        <taxon>Coleoptera</taxon>
        <taxon>Polyphaga</taxon>
        <taxon>Cucujiformia</taxon>
        <taxon>Chrysomeloidea</taxon>
        <taxon>Chrysomelidae</taxon>
        <taxon>Bruchinae</taxon>
        <taxon>Bruchini</taxon>
        <taxon>Callosobruchus</taxon>
    </lineage>
</organism>
<feature type="compositionally biased region" description="Polar residues" evidence="1">
    <location>
        <begin position="99"/>
        <end position="112"/>
    </location>
</feature>